<dbReference type="AlphaFoldDB" id="A0AA36DS75"/>
<accession>A0AA36DS75</accession>
<comment type="caution">
    <text evidence="2">The sequence shown here is derived from an EMBL/GenBank/DDBJ whole genome shotgun (WGS) entry which is preliminary data.</text>
</comment>
<reference evidence="2" key="1">
    <citation type="submission" date="2023-07" db="EMBL/GenBank/DDBJ databases">
        <authorList>
            <consortium name="CYATHOMIX"/>
        </authorList>
    </citation>
    <scope>NUCLEOTIDE SEQUENCE</scope>
    <source>
        <strain evidence="2">N/A</strain>
    </source>
</reference>
<protein>
    <submittedName>
        <fullName evidence="2">Uncharacterized protein</fullName>
    </submittedName>
</protein>
<sequence>MSCVVPRKKNYYAASFSPTSADHDFFSERTRVLTLLTMVLSRLMGTSTAVTAWQFTIVLAFINALARRRAHTLRKHMKALRAPKNDTGVFLQ</sequence>
<name>A0AA36DS75_CYLNA</name>
<gene>
    <name evidence="2" type="ORF">CYNAS_LOCUS3807</name>
</gene>
<evidence type="ECO:0000313" key="3">
    <source>
        <dbReference type="Proteomes" id="UP001176961"/>
    </source>
</evidence>
<organism evidence="2 3">
    <name type="scientific">Cylicocyclus nassatus</name>
    <name type="common">Nematode worm</name>
    <dbReference type="NCBI Taxonomy" id="53992"/>
    <lineage>
        <taxon>Eukaryota</taxon>
        <taxon>Metazoa</taxon>
        <taxon>Ecdysozoa</taxon>
        <taxon>Nematoda</taxon>
        <taxon>Chromadorea</taxon>
        <taxon>Rhabditida</taxon>
        <taxon>Rhabditina</taxon>
        <taxon>Rhabditomorpha</taxon>
        <taxon>Strongyloidea</taxon>
        <taxon>Strongylidae</taxon>
        <taxon>Cylicocyclus</taxon>
    </lineage>
</organism>
<feature type="transmembrane region" description="Helical" evidence="1">
    <location>
        <begin position="43"/>
        <end position="66"/>
    </location>
</feature>
<keyword evidence="1" id="KW-0472">Membrane</keyword>
<keyword evidence="1" id="KW-1133">Transmembrane helix</keyword>
<dbReference type="EMBL" id="CATQJL010000001">
    <property type="protein sequence ID" value="CAJ0591824.1"/>
    <property type="molecule type" value="Genomic_DNA"/>
</dbReference>
<evidence type="ECO:0000256" key="1">
    <source>
        <dbReference type="SAM" id="Phobius"/>
    </source>
</evidence>
<keyword evidence="1" id="KW-0812">Transmembrane</keyword>
<dbReference type="Proteomes" id="UP001176961">
    <property type="component" value="Unassembled WGS sequence"/>
</dbReference>
<proteinExistence type="predicted"/>
<keyword evidence="3" id="KW-1185">Reference proteome</keyword>
<evidence type="ECO:0000313" key="2">
    <source>
        <dbReference type="EMBL" id="CAJ0591824.1"/>
    </source>
</evidence>